<evidence type="ECO:0000313" key="19">
    <source>
        <dbReference type="Proteomes" id="UP000779809"/>
    </source>
</evidence>
<keyword evidence="12 14" id="KW-0378">Hydrolase</keyword>
<evidence type="ECO:0000259" key="17">
    <source>
        <dbReference type="PROSITE" id="PS51975"/>
    </source>
</evidence>
<dbReference type="GO" id="GO:0005737">
    <property type="term" value="C:cytoplasm"/>
    <property type="evidence" value="ECO:0007669"/>
    <property type="project" value="UniProtKB-SubCell"/>
</dbReference>
<keyword evidence="11 14" id="KW-0255">Endonuclease</keyword>
<proteinExistence type="inferred from homology"/>
<dbReference type="InterPro" id="IPR022898">
    <property type="entry name" value="RNase_HII"/>
</dbReference>
<dbReference type="CDD" id="cd07182">
    <property type="entry name" value="RNase_HII_bacteria_HII_like"/>
    <property type="match status" value="1"/>
</dbReference>
<protein>
    <recommendedName>
        <fullName evidence="7 14">Ribonuclease HII</fullName>
        <shortName evidence="14">RNase HII</shortName>
        <ecNumber evidence="6 14">3.1.26.4</ecNumber>
    </recommendedName>
</protein>
<keyword evidence="9 14" id="KW-0540">Nuclease</keyword>
<evidence type="ECO:0000256" key="7">
    <source>
        <dbReference type="ARBA" id="ARBA00019179"/>
    </source>
</evidence>
<evidence type="ECO:0000256" key="1">
    <source>
        <dbReference type="ARBA" id="ARBA00000077"/>
    </source>
</evidence>
<gene>
    <name evidence="14" type="primary">rnhB</name>
    <name evidence="18" type="ORF">HYX28_10450</name>
</gene>
<evidence type="ECO:0000256" key="9">
    <source>
        <dbReference type="ARBA" id="ARBA00022722"/>
    </source>
</evidence>
<dbReference type="PROSITE" id="PS51975">
    <property type="entry name" value="RNASE_H_2"/>
    <property type="match status" value="1"/>
</dbReference>
<dbReference type="Gene3D" id="3.30.420.10">
    <property type="entry name" value="Ribonuclease H-like superfamily/Ribonuclease H"/>
    <property type="match status" value="1"/>
</dbReference>
<dbReference type="PANTHER" id="PTHR10954:SF18">
    <property type="entry name" value="RIBONUCLEASE HII"/>
    <property type="match status" value="1"/>
</dbReference>
<organism evidence="18 19">
    <name type="scientific">Candidatus Korobacter versatilis</name>
    <dbReference type="NCBI Taxonomy" id="658062"/>
    <lineage>
        <taxon>Bacteria</taxon>
        <taxon>Pseudomonadati</taxon>
        <taxon>Acidobacteriota</taxon>
        <taxon>Terriglobia</taxon>
        <taxon>Terriglobales</taxon>
        <taxon>Candidatus Korobacteraceae</taxon>
        <taxon>Candidatus Korobacter</taxon>
    </lineage>
</organism>
<dbReference type="GO" id="GO:0006298">
    <property type="term" value="P:mismatch repair"/>
    <property type="evidence" value="ECO:0007669"/>
    <property type="project" value="TreeGrafter"/>
</dbReference>
<dbReference type="Proteomes" id="UP000779809">
    <property type="component" value="Unassembled WGS sequence"/>
</dbReference>
<keyword evidence="8 14" id="KW-0963">Cytoplasm</keyword>
<comment type="caution">
    <text evidence="18">The sequence shown here is derived from an EMBL/GenBank/DDBJ whole genome shotgun (WGS) entry which is preliminary data.</text>
</comment>
<feature type="binding site" evidence="14 15">
    <location>
        <position position="143"/>
    </location>
    <ligand>
        <name>a divalent metal cation</name>
        <dbReference type="ChEBI" id="CHEBI:60240"/>
    </ligand>
</feature>
<evidence type="ECO:0000256" key="15">
    <source>
        <dbReference type="PROSITE-ProRule" id="PRU01319"/>
    </source>
</evidence>
<comment type="cofactor">
    <cofactor evidence="2">
        <name>Mg(2+)</name>
        <dbReference type="ChEBI" id="CHEBI:18420"/>
    </cofactor>
</comment>
<dbReference type="EC" id="3.1.26.4" evidence="6 14"/>
<feature type="binding site" evidence="14 15">
    <location>
        <position position="51"/>
    </location>
    <ligand>
        <name>a divalent metal cation</name>
        <dbReference type="ChEBI" id="CHEBI:60240"/>
    </ligand>
</feature>
<dbReference type="SUPFAM" id="SSF53098">
    <property type="entry name" value="Ribonuclease H-like"/>
    <property type="match status" value="1"/>
</dbReference>
<keyword evidence="10 14" id="KW-0479">Metal-binding</keyword>
<evidence type="ECO:0000256" key="13">
    <source>
        <dbReference type="ARBA" id="ARBA00023211"/>
    </source>
</evidence>
<dbReference type="InterPro" id="IPR001352">
    <property type="entry name" value="RNase_HII/HIII"/>
</dbReference>
<dbReference type="NCBIfam" id="NF000594">
    <property type="entry name" value="PRK00015.1-1"/>
    <property type="match status" value="1"/>
</dbReference>
<comment type="cofactor">
    <cofactor evidence="14 15">
        <name>Mn(2+)</name>
        <dbReference type="ChEBI" id="CHEBI:29035"/>
    </cofactor>
    <cofactor evidence="14 15">
        <name>Mg(2+)</name>
        <dbReference type="ChEBI" id="CHEBI:18420"/>
    </cofactor>
    <text evidence="14 15">Manganese or magnesium. Binds 1 divalent metal ion per monomer in the absence of substrate. May bind a second metal ion after substrate binding.</text>
</comment>
<comment type="subcellular location">
    <subcellularLocation>
        <location evidence="4 14">Cytoplasm</location>
    </subcellularLocation>
</comment>
<evidence type="ECO:0000256" key="14">
    <source>
        <dbReference type="HAMAP-Rule" id="MF_00052"/>
    </source>
</evidence>
<dbReference type="EMBL" id="JACPNR010000013">
    <property type="protein sequence ID" value="MBI2679188.1"/>
    <property type="molecule type" value="Genomic_DNA"/>
</dbReference>
<dbReference type="GO" id="GO:0003723">
    <property type="term" value="F:RNA binding"/>
    <property type="evidence" value="ECO:0007669"/>
    <property type="project" value="UniProtKB-UniRule"/>
</dbReference>
<dbReference type="GO" id="GO:0030145">
    <property type="term" value="F:manganese ion binding"/>
    <property type="evidence" value="ECO:0007669"/>
    <property type="project" value="UniProtKB-UniRule"/>
</dbReference>
<evidence type="ECO:0000256" key="10">
    <source>
        <dbReference type="ARBA" id="ARBA00022723"/>
    </source>
</evidence>
<dbReference type="PANTHER" id="PTHR10954">
    <property type="entry name" value="RIBONUCLEASE H2 SUBUNIT A"/>
    <property type="match status" value="1"/>
</dbReference>
<comment type="function">
    <text evidence="3 14 16">Endonuclease that specifically degrades the RNA of RNA-DNA hybrids.</text>
</comment>
<sequence>MLPRKLKLVSPDGKPLSKAAAKLRLLKRLKCTTRYEKRAWDSGAKLVAGVDEVGRGSLFGPVVAAAVILDPNDRIKGLRDSKLLPAERRQLLAERIRERAIAWAIAAVDSARIDQINIYQASRVAMMAALAQLDPAPDHLLIDAMRLDWPSAEAPCPQTKLIHGDALSASIAAASIIAKVERDRMVSAWDLVFPIYRLASNKGYFTKHHAATLREHGPSPLHRQSFAPVWMASHPQEVLEFMLEEKEQELVAGS</sequence>
<dbReference type="GO" id="GO:0043137">
    <property type="term" value="P:DNA replication, removal of RNA primer"/>
    <property type="evidence" value="ECO:0007669"/>
    <property type="project" value="TreeGrafter"/>
</dbReference>
<dbReference type="InterPro" id="IPR036397">
    <property type="entry name" value="RNaseH_sf"/>
</dbReference>
<comment type="similarity">
    <text evidence="5 14 16">Belongs to the RNase HII family.</text>
</comment>
<dbReference type="NCBIfam" id="NF000595">
    <property type="entry name" value="PRK00015.1-3"/>
    <property type="match status" value="1"/>
</dbReference>
<evidence type="ECO:0000256" key="11">
    <source>
        <dbReference type="ARBA" id="ARBA00022759"/>
    </source>
</evidence>
<evidence type="ECO:0000256" key="12">
    <source>
        <dbReference type="ARBA" id="ARBA00022801"/>
    </source>
</evidence>
<evidence type="ECO:0000256" key="2">
    <source>
        <dbReference type="ARBA" id="ARBA00001946"/>
    </source>
</evidence>
<comment type="catalytic activity">
    <reaction evidence="1 14 15 16">
        <text>Endonucleolytic cleavage to 5'-phosphomonoester.</text>
        <dbReference type="EC" id="3.1.26.4"/>
    </reaction>
</comment>
<dbReference type="HAMAP" id="MF_00052_B">
    <property type="entry name" value="RNase_HII_B"/>
    <property type="match status" value="1"/>
</dbReference>
<evidence type="ECO:0000256" key="16">
    <source>
        <dbReference type="RuleBase" id="RU003515"/>
    </source>
</evidence>
<evidence type="ECO:0000256" key="4">
    <source>
        <dbReference type="ARBA" id="ARBA00004496"/>
    </source>
</evidence>
<dbReference type="GO" id="GO:0004523">
    <property type="term" value="F:RNA-DNA hybrid ribonuclease activity"/>
    <property type="evidence" value="ECO:0007669"/>
    <property type="project" value="UniProtKB-UniRule"/>
</dbReference>
<evidence type="ECO:0000256" key="6">
    <source>
        <dbReference type="ARBA" id="ARBA00012180"/>
    </source>
</evidence>
<evidence type="ECO:0000313" key="18">
    <source>
        <dbReference type="EMBL" id="MBI2679188.1"/>
    </source>
</evidence>
<dbReference type="AlphaFoldDB" id="A0A932AAB4"/>
<feature type="domain" description="RNase H type-2" evidence="17">
    <location>
        <begin position="45"/>
        <end position="241"/>
    </location>
</feature>
<feature type="binding site" evidence="14 15">
    <location>
        <position position="52"/>
    </location>
    <ligand>
        <name>a divalent metal cation</name>
        <dbReference type="ChEBI" id="CHEBI:60240"/>
    </ligand>
</feature>
<evidence type="ECO:0000256" key="3">
    <source>
        <dbReference type="ARBA" id="ARBA00004065"/>
    </source>
</evidence>
<accession>A0A932AAB4</accession>
<dbReference type="InterPro" id="IPR012337">
    <property type="entry name" value="RNaseH-like_sf"/>
</dbReference>
<dbReference type="InterPro" id="IPR024567">
    <property type="entry name" value="RNase_HII/HIII_dom"/>
</dbReference>
<evidence type="ECO:0000256" key="8">
    <source>
        <dbReference type="ARBA" id="ARBA00022490"/>
    </source>
</evidence>
<dbReference type="Pfam" id="PF01351">
    <property type="entry name" value="RNase_HII"/>
    <property type="match status" value="1"/>
</dbReference>
<evidence type="ECO:0000256" key="5">
    <source>
        <dbReference type="ARBA" id="ARBA00007383"/>
    </source>
</evidence>
<name>A0A932AAB4_9BACT</name>
<keyword evidence="13 14" id="KW-0464">Manganese</keyword>
<dbReference type="GO" id="GO:0032299">
    <property type="term" value="C:ribonuclease H2 complex"/>
    <property type="evidence" value="ECO:0007669"/>
    <property type="project" value="TreeGrafter"/>
</dbReference>
<reference evidence="18" key="1">
    <citation type="submission" date="2020-07" db="EMBL/GenBank/DDBJ databases">
        <title>Huge and variable diversity of episymbiotic CPR bacteria and DPANN archaea in groundwater ecosystems.</title>
        <authorList>
            <person name="He C.Y."/>
            <person name="Keren R."/>
            <person name="Whittaker M."/>
            <person name="Farag I.F."/>
            <person name="Doudna J."/>
            <person name="Cate J.H.D."/>
            <person name="Banfield J.F."/>
        </authorList>
    </citation>
    <scope>NUCLEOTIDE SEQUENCE</scope>
    <source>
        <strain evidence="18">NC_groundwater_580_Pr5_B-0.1um_64_19</strain>
    </source>
</reference>